<dbReference type="Proteomes" id="UP000273159">
    <property type="component" value="Unassembled WGS sequence"/>
</dbReference>
<feature type="chain" id="PRO_5017339679" evidence="2">
    <location>
        <begin position="35"/>
        <end position="313"/>
    </location>
</feature>
<feature type="region of interest" description="Disordered" evidence="1">
    <location>
        <begin position="213"/>
        <end position="275"/>
    </location>
</feature>
<organism evidence="3 4">
    <name type="scientific">Pseudarthrobacter phenanthrenivorans</name>
    <name type="common">Arthrobacter phenanthrenivorans</name>
    <dbReference type="NCBI Taxonomy" id="361575"/>
    <lineage>
        <taxon>Bacteria</taxon>
        <taxon>Bacillati</taxon>
        <taxon>Actinomycetota</taxon>
        <taxon>Actinomycetes</taxon>
        <taxon>Micrococcales</taxon>
        <taxon>Micrococcaceae</taxon>
        <taxon>Pseudarthrobacter</taxon>
    </lineage>
</organism>
<feature type="region of interest" description="Disordered" evidence="1">
    <location>
        <begin position="294"/>
        <end position="313"/>
    </location>
</feature>
<dbReference type="RefSeq" id="WP_120692174.1">
    <property type="nucleotide sequence ID" value="NZ_RBNH01000005.1"/>
</dbReference>
<feature type="compositionally biased region" description="Low complexity" evidence="1">
    <location>
        <begin position="220"/>
        <end position="234"/>
    </location>
</feature>
<reference evidence="4" key="2">
    <citation type="submission" date="2018-10" db="EMBL/GenBank/DDBJ databases">
        <authorList>
            <person name="Wang Y."/>
            <person name="Wang J."/>
            <person name="Yang X."/>
            <person name="Wang Z."/>
            <person name="Huang Y."/>
        </authorList>
    </citation>
    <scope>NUCLEOTIDE SEQUENCE [LARGE SCALE GENOMIC DNA]</scope>
    <source>
        <strain evidence="4">J015</strain>
    </source>
</reference>
<proteinExistence type="predicted"/>
<evidence type="ECO:0000256" key="1">
    <source>
        <dbReference type="SAM" id="MobiDB-lite"/>
    </source>
</evidence>
<name>A0A3B0G323_PSEPS</name>
<evidence type="ECO:0000313" key="4">
    <source>
        <dbReference type="Proteomes" id="UP000273159"/>
    </source>
</evidence>
<dbReference type="EMBL" id="RBNH01000005">
    <property type="protein sequence ID" value="RKO24997.1"/>
    <property type="molecule type" value="Genomic_DNA"/>
</dbReference>
<evidence type="ECO:0000256" key="2">
    <source>
        <dbReference type="SAM" id="SignalP"/>
    </source>
</evidence>
<accession>A0A3B0G323</accession>
<protein>
    <submittedName>
        <fullName evidence="3">Uncharacterized protein</fullName>
    </submittedName>
</protein>
<feature type="signal peptide" evidence="2">
    <location>
        <begin position="1"/>
        <end position="34"/>
    </location>
</feature>
<comment type="caution">
    <text evidence="3">The sequence shown here is derived from an EMBL/GenBank/DDBJ whole genome shotgun (WGS) entry which is preliminary data.</text>
</comment>
<gene>
    <name evidence="3" type="ORF">D7Z96_08285</name>
</gene>
<reference evidence="3 4" key="1">
    <citation type="submission" date="2018-10" db="EMBL/GenBank/DDBJ databases">
        <title>Genome-guide identification and characterization of bacteria that degrade polycyclic aromatic hydrocarbons and resist hexavalent chromium simultaneously.</title>
        <authorList>
            <person name="Feng H."/>
        </authorList>
    </citation>
    <scope>NUCLEOTIDE SEQUENCE [LARGE SCALE GENOMIC DNA]</scope>
    <source>
        <strain evidence="3 4">J015</strain>
    </source>
</reference>
<dbReference type="AlphaFoldDB" id="A0A3B0G323"/>
<evidence type="ECO:0000313" key="3">
    <source>
        <dbReference type="EMBL" id="RKO24997.1"/>
    </source>
</evidence>
<keyword evidence="2" id="KW-0732">Signal</keyword>
<sequence length="313" mass="30090">MAGGRSPWRALRPVFLAGAATITWLTLSSTAASADTLPDTASLLGGVTASVSSVTEKLPVSESAAPAIAEAAAPAQSPGLLQPIVRQVSATADSFVTAVPLVTQVVPADTVSAISVPVAGIADAAAAEVVETVVPPVAEALPVLNPVLEPVAGLVAGAPALPVPLPESPAAALLGEGPASAANSPVDGLRASALPVAESGSIAEVGAGAQADAPSEFVSRRPAPSSVASDAAVSIPLATRSEPGTRSPSPVPAQAPPATGSGAGGSGSASSSGSAAWLNPFGFDLPMTGALSVGERSAHAPAPVSFDPGSSPD</sequence>